<evidence type="ECO:0000313" key="9">
    <source>
        <dbReference type="EMBL" id="PKI69948.1"/>
    </source>
</evidence>
<comment type="caution">
    <text evidence="8">The sequence shown here is derived from an EMBL/GenBank/DDBJ whole genome shotgun (WGS) entry which is preliminary data.</text>
</comment>
<dbReference type="GeneID" id="116204530"/>
<reference evidence="8" key="2">
    <citation type="submission" date="2017-06" db="EMBL/GenBank/DDBJ databases">
        <title>The pomegranate genome and the genomics of punicalagin biosynthesis.</title>
        <authorList>
            <person name="Xu C."/>
        </authorList>
    </citation>
    <scope>NUCLEOTIDE SEQUENCE [LARGE SCALE GENOMIC DNA]</scope>
    <source>
        <tissue evidence="8">Fresh leaf</tissue>
    </source>
</reference>
<dbReference type="Pfam" id="PF00319">
    <property type="entry name" value="SRF-TF"/>
    <property type="match status" value="1"/>
</dbReference>
<keyword evidence="4" id="KW-0804">Transcription</keyword>
<name>A0A218XJJ1_PUNGR</name>
<accession>A0A218XJJ1</accession>
<evidence type="ECO:0000256" key="6">
    <source>
        <dbReference type="SAM" id="MobiDB-lite"/>
    </source>
</evidence>
<sequence>MGRGKLALEFITKDRSRKTTFEKRKKGLVKKAEEFSILCGVDTCMIIYNPDDSSGRGITIWPQDPERVKQVIDRYLNEGVDRRNRRAMGLTEFYMGRKRKADNELAKIRSANWAAKYPYSEEPLNGLSLDQLQTVLSMLGMKLENAKKRLLAAKESAVMNASGMVPMQMDEFKFNTSVHSHINDYMPLDGIKPLEFQQLMIPYLPPLMDSNMMMNSSMMWSQVGDSSTNTNNSSSILANNHNTNNNYYYNYPLTVPAYNRSFPQSTSFSIHHSGMDAMDKYDQMRGSHQVPENTMFDSSGQGMLGNTSSMMMMMMPPQQQPLMLQYPMMQQGNTNSPPFASPDQGLQFHDNGNSNNQFFPSHGGNH</sequence>
<dbReference type="EMBL" id="MTKT01001287">
    <property type="protein sequence ID" value="OWM84641.1"/>
    <property type="molecule type" value="Genomic_DNA"/>
</dbReference>
<dbReference type="EMBL" id="PGOL01000479">
    <property type="protein sequence ID" value="PKI69948.1"/>
    <property type="molecule type" value="Genomic_DNA"/>
</dbReference>
<organism evidence="8 10">
    <name type="scientific">Punica granatum</name>
    <name type="common">Pomegranate</name>
    <dbReference type="NCBI Taxonomy" id="22663"/>
    <lineage>
        <taxon>Eukaryota</taxon>
        <taxon>Viridiplantae</taxon>
        <taxon>Streptophyta</taxon>
        <taxon>Embryophyta</taxon>
        <taxon>Tracheophyta</taxon>
        <taxon>Spermatophyta</taxon>
        <taxon>Magnoliopsida</taxon>
        <taxon>eudicotyledons</taxon>
        <taxon>Gunneridae</taxon>
        <taxon>Pentapetalae</taxon>
        <taxon>rosids</taxon>
        <taxon>malvids</taxon>
        <taxon>Myrtales</taxon>
        <taxon>Lythraceae</taxon>
        <taxon>Punica</taxon>
    </lineage>
</organism>
<evidence type="ECO:0000259" key="7">
    <source>
        <dbReference type="PROSITE" id="PS50066"/>
    </source>
</evidence>
<comment type="subcellular location">
    <subcellularLocation>
        <location evidence="1">Nucleus</location>
    </subcellularLocation>
</comment>
<evidence type="ECO:0000256" key="4">
    <source>
        <dbReference type="ARBA" id="ARBA00023163"/>
    </source>
</evidence>
<dbReference type="Proteomes" id="UP000233551">
    <property type="component" value="Unassembled WGS sequence"/>
</dbReference>
<protein>
    <recommendedName>
        <fullName evidence="7">MADS-box domain-containing protein</fullName>
    </recommendedName>
</protein>
<dbReference type="GO" id="GO:0045944">
    <property type="term" value="P:positive regulation of transcription by RNA polymerase II"/>
    <property type="evidence" value="ECO:0007669"/>
    <property type="project" value="InterPro"/>
</dbReference>
<dbReference type="PRINTS" id="PR00404">
    <property type="entry name" value="MADSDOMAIN"/>
</dbReference>
<dbReference type="Gene3D" id="3.40.1810.10">
    <property type="entry name" value="Transcription factor, MADS-box"/>
    <property type="match status" value="1"/>
</dbReference>
<gene>
    <name evidence="8" type="ORF">CDL15_Pgr027428</name>
    <name evidence="9" type="ORF">CRG98_009823</name>
</gene>
<evidence type="ECO:0000256" key="1">
    <source>
        <dbReference type="ARBA" id="ARBA00004123"/>
    </source>
</evidence>
<reference evidence="10" key="1">
    <citation type="journal article" date="2017" name="Plant J.">
        <title>The pomegranate (Punica granatum L.) genome and the genomics of punicalagin biosynthesis.</title>
        <authorList>
            <person name="Qin G."/>
            <person name="Xu C."/>
            <person name="Ming R."/>
            <person name="Tang H."/>
            <person name="Guyot R."/>
            <person name="Kramer E.M."/>
            <person name="Hu Y."/>
            <person name="Yi X."/>
            <person name="Qi Y."/>
            <person name="Xu X."/>
            <person name="Gao Z."/>
            <person name="Pan H."/>
            <person name="Jian J."/>
            <person name="Tian Y."/>
            <person name="Yue Z."/>
            <person name="Xu Y."/>
        </authorList>
    </citation>
    <scope>NUCLEOTIDE SEQUENCE [LARGE SCALE GENOMIC DNA]</scope>
    <source>
        <strain evidence="10">cv. Dabenzi</strain>
    </source>
</reference>
<dbReference type="GO" id="GO:0046983">
    <property type="term" value="F:protein dimerization activity"/>
    <property type="evidence" value="ECO:0007669"/>
    <property type="project" value="InterPro"/>
</dbReference>
<evidence type="ECO:0000313" key="10">
    <source>
        <dbReference type="Proteomes" id="UP000197138"/>
    </source>
</evidence>
<dbReference type="InterPro" id="IPR002100">
    <property type="entry name" value="TF_MADSbox"/>
</dbReference>
<dbReference type="STRING" id="22663.A0A218XJJ1"/>
<keyword evidence="5" id="KW-0539">Nucleus</keyword>
<evidence type="ECO:0000313" key="11">
    <source>
        <dbReference type="Proteomes" id="UP000233551"/>
    </source>
</evidence>
<dbReference type="GO" id="GO:0005634">
    <property type="term" value="C:nucleus"/>
    <property type="evidence" value="ECO:0007669"/>
    <property type="project" value="UniProtKB-SubCell"/>
</dbReference>
<keyword evidence="3" id="KW-0238">DNA-binding</keyword>
<evidence type="ECO:0000256" key="3">
    <source>
        <dbReference type="ARBA" id="ARBA00023125"/>
    </source>
</evidence>
<dbReference type="InterPro" id="IPR050142">
    <property type="entry name" value="MADS-box/MEF2_TF"/>
</dbReference>
<dbReference type="CDD" id="cd00266">
    <property type="entry name" value="MADS_SRF_like"/>
    <property type="match status" value="1"/>
</dbReference>
<dbReference type="PROSITE" id="PS50066">
    <property type="entry name" value="MADS_BOX_2"/>
    <property type="match status" value="1"/>
</dbReference>
<feature type="compositionally biased region" description="Polar residues" evidence="6">
    <location>
        <begin position="350"/>
        <end position="359"/>
    </location>
</feature>
<dbReference type="InterPro" id="IPR036879">
    <property type="entry name" value="TF_MADSbox_sf"/>
</dbReference>
<proteinExistence type="predicted"/>
<evidence type="ECO:0000256" key="2">
    <source>
        <dbReference type="ARBA" id="ARBA00023015"/>
    </source>
</evidence>
<keyword evidence="2" id="KW-0805">Transcription regulation</keyword>
<dbReference type="Proteomes" id="UP000197138">
    <property type="component" value="Unassembled WGS sequence"/>
</dbReference>
<reference evidence="9 11" key="3">
    <citation type="submission" date="2017-11" db="EMBL/GenBank/DDBJ databases">
        <title>De-novo sequencing of pomegranate (Punica granatum L.) genome.</title>
        <authorList>
            <person name="Akparov Z."/>
            <person name="Amiraslanov A."/>
            <person name="Hajiyeva S."/>
            <person name="Abbasov M."/>
            <person name="Kaur K."/>
            <person name="Hamwieh A."/>
            <person name="Solovyev V."/>
            <person name="Salamov A."/>
            <person name="Braich B."/>
            <person name="Kosarev P."/>
            <person name="Mahmoud A."/>
            <person name="Hajiyev E."/>
            <person name="Babayeva S."/>
            <person name="Izzatullayeva V."/>
            <person name="Mammadov A."/>
            <person name="Mammadov A."/>
            <person name="Sharifova S."/>
            <person name="Ojaghi J."/>
            <person name="Eynullazada K."/>
            <person name="Bayramov B."/>
            <person name="Abdulazimova A."/>
            <person name="Shahmuradov I."/>
        </authorList>
    </citation>
    <scope>NUCLEOTIDE SEQUENCE [LARGE SCALE GENOMIC DNA]</scope>
    <source>
        <strain evidence="9">AG2017</strain>
        <strain evidence="11">cv. AG2017</strain>
        <tissue evidence="9">Leaf</tissue>
    </source>
</reference>
<evidence type="ECO:0000256" key="5">
    <source>
        <dbReference type="ARBA" id="ARBA00023242"/>
    </source>
</evidence>
<evidence type="ECO:0000313" key="8">
    <source>
        <dbReference type="EMBL" id="OWM84641.1"/>
    </source>
</evidence>
<dbReference type="AlphaFoldDB" id="A0A218XJJ1"/>
<dbReference type="GO" id="GO:0000987">
    <property type="term" value="F:cis-regulatory region sequence-specific DNA binding"/>
    <property type="evidence" value="ECO:0007669"/>
    <property type="project" value="InterPro"/>
</dbReference>
<feature type="domain" description="MADS-box" evidence="7">
    <location>
        <begin position="1"/>
        <end position="49"/>
    </location>
</feature>
<dbReference type="InterPro" id="IPR033897">
    <property type="entry name" value="SRF-like_MADS-box"/>
</dbReference>
<dbReference type="SMART" id="SM00432">
    <property type="entry name" value="MADS"/>
    <property type="match status" value="1"/>
</dbReference>
<dbReference type="GO" id="GO:0000981">
    <property type="term" value="F:DNA-binding transcription factor activity, RNA polymerase II-specific"/>
    <property type="evidence" value="ECO:0007669"/>
    <property type="project" value="InterPro"/>
</dbReference>
<feature type="region of interest" description="Disordered" evidence="6">
    <location>
        <begin position="331"/>
        <end position="366"/>
    </location>
</feature>
<dbReference type="OrthoDB" id="601557at2759"/>
<keyword evidence="11" id="KW-1185">Reference proteome</keyword>
<dbReference type="PANTHER" id="PTHR48019">
    <property type="entry name" value="SERUM RESPONSE FACTOR HOMOLOG"/>
    <property type="match status" value="1"/>
</dbReference>
<dbReference type="SUPFAM" id="SSF55455">
    <property type="entry name" value="SRF-like"/>
    <property type="match status" value="1"/>
</dbReference>